<dbReference type="InterPro" id="IPR014162">
    <property type="entry name" value="CpoB_C"/>
</dbReference>
<keyword evidence="1" id="KW-0732">Signal</keyword>
<dbReference type="InterPro" id="IPR019734">
    <property type="entry name" value="TPR_rpt"/>
</dbReference>
<evidence type="ECO:0000313" key="5">
    <source>
        <dbReference type="Proteomes" id="UP001065322"/>
    </source>
</evidence>
<reference evidence="5" key="1">
    <citation type="submission" date="2020-06" db="EMBL/GenBank/DDBJ databases">
        <title>Thalassolituus marinus alknpb1M-1, a hydrocarbon-degrading bacterium isolated from the deep-sea overlying water using an in-situ strategy from the South China Sea basin.</title>
        <authorList>
            <person name="Dong C."/>
            <person name="Chen Y."/>
            <person name="Shao Z."/>
        </authorList>
    </citation>
    <scope>NUCLEOTIDE SEQUENCE [LARGE SCALE GENOMIC DNA]</scope>
    <source>
        <strain evidence="5">alknpb1M-1</strain>
    </source>
</reference>
<evidence type="ECO:0000256" key="1">
    <source>
        <dbReference type="HAMAP-Rule" id="MF_02066"/>
    </source>
</evidence>
<feature type="signal peptide" evidence="1">
    <location>
        <begin position="1"/>
        <end position="19"/>
    </location>
</feature>
<dbReference type="Gene3D" id="1.20.5.110">
    <property type="match status" value="1"/>
</dbReference>
<keyword evidence="1" id="KW-0131">Cell cycle</keyword>
<dbReference type="Pfam" id="PF16331">
    <property type="entry name" value="TolA_bind_tri"/>
    <property type="match status" value="1"/>
</dbReference>
<protein>
    <recommendedName>
        <fullName evidence="1">Cell division coordinator CpoB</fullName>
    </recommendedName>
</protein>
<feature type="repeat" description="TPR" evidence="2">
    <location>
        <begin position="173"/>
        <end position="206"/>
    </location>
</feature>
<keyword evidence="2" id="KW-0802">TPR repeat</keyword>
<evidence type="ECO:0000313" key="4">
    <source>
        <dbReference type="EMBL" id="UXD87889.1"/>
    </source>
</evidence>
<dbReference type="PROSITE" id="PS50005">
    <property type="entry name" value="TPR"/>
    <property type="match status" value="1"/>
</dbReference>
<feature type="chain" id="PRO_5044941416" description="Cell division coordinator CpoB" evidence="1">
    <location>
        <begin position="20"/>
        <end position="259"/>
    </location>
</feature>
<accession>A0ABY6AA58</accession>
<dbReference type="Gene3D" id="1.25.40.10">
    <property type="entry name" value="Tetratricopeptide repeat domain"/>
    <property type="match status" value="1"/>
</dbReference>
<dbReference type="HAMAP" id="MF_02066">
    <property type="entry name" value="CpoB"/>
    <property type="match status" value="1"/>
</dbReference>
<feature type="domain" description="YbgF trimerisation" evidence="3">
    <location>
        <begin position="65"/>
        <end position="121"/>
    </location>
</feature>
<dbReference type="RefSeq" id="WP_260996660.1">
    <property type="nucleotide sequence ID" value="NZ_CP054475.1"/>
</dbReference>
<comment type="subcellular location">
    <subcellularLocation>
        <location evidence="1">Periplasm</location>
    </subcellularLocation>
</comment>
<feature type="coiled-coil region" evidence="1">
    <location>
        <begin position="68"/>
        <end position="102"/>
    </location>
</feature>
<keyword evidence="5" id="KW-1185">Reference proteome</keyword>
<evidence type="ECO:0000259" key="3">
    <source>
        <dbReference type="Pfam" id="PF16331"/>
    </source>
</evidence>
<dbReference type="InterPro" id="IPR034706">
    <property type="entry name" value="CpoB"/>
</dbReference>
<dbReference type="InterPro" id="IPR032519">
    <property type="entry name" value="YbgF_tri"/>
</dbReference>
<dbReference type="NCBIfam" id="TIGR02795">
    <property type="entry name" value="tol_pal_ybgF"/>
    <property type="match status" value="1"/>
</dbReference>
<organism evidence="4 5">
    <name type="scientific">Thalassolituus hydrocarboniclasticus</name>
    <dbReference type="NCBI Taxonomy" id="2742796"/>
    <lineage>
        <taxon>Bacteria</taxon>
        <taxon>Pseudomonadati</taxon>
        <taxon>Pseudomonadota</taxon>
        <taxon>Gammaproteobacteria</taxon>
        <taxon>Oceanospirillales</taxon>
        <taxon>Oceanospirillaceae</taxon>
        <taxon>Thalassolituus</taxon>
    </lineage>
</organism>
<comment type="similarity">
    <text evidence="1">Belongs to the CpoB family.</text>
</comment>
<keyword evidence="1" id="KW-0175">Coiled coil</keyword>
<evidence type="ECO:0000256" key="2">
    <source>
        <dbReference type="PROSITE-ProRule" id="PRU00339"/>
    </source>
</evidence>
<comment type="function">
    <text evidence="1">Mediates coordination of peptidoglycan synthesis and outer membrane constriction during cell division.</text>
</comment>
<keyword evidence="1" id="KW-0574">Periplasm</keyword>
<name>A0ABY6AA58_9GAMM</name>
<sequence length="259" mass="28120" precursor="true">MKSVVLTFALVAVTASVNADDQWVSVGAARAVAPATQNTPTDSSDRASVNVPAAIAPSVTPAASSGLLSEMAMQMEQMQMEIAELRGRVEEQDHLIRRLTQDQQERYLDLDRRMAALLAGGTPAAVVAPAAVKESPAEAYKNAMTLVREKKFAEANVAFNDFVKNYPQDPLVGNALYWSGEVYLVQSDLDKALESFRKVVTQYPDHDKAADATYKMGITLHKKGDVAQAKVWLQTVIDLYTGKADGTVRLAKSYLAKLS</sequence>
<dbReference type="Proteomes" id="UP001065322">
    <property type="component" value="Chromosome"/>
</dbReference>
<keyword evidence="1" id="KW-0132">Cell division</keyword>
<dbReference type="InterPro" id="IPR011990">
    <property type="entry name" value="TPR-like_helical_dom_sf"/>
</dbReference>
<dbReference type="SMART" id="SM00028">
    <property type="entry name" value="TPR"/>
    <property type="match status" value="2"/>
</dbReference>
<dbReference type="Pfam" id="PF13432">
    <property type="entry name" value="TPR_16"/>
    <property type="match status" value="1"/>
</dbReference>
<proteinExistence type="inferred from homology"/>
<gene>
    <name evidence="4" type="primary">ybgF</name>
    <name evidence="1" type="synonym">cpoB</name>
    <name evidence="4" type="ORF">HUF19_10780</name>
</gene>
<dbReference type="SUPFAM" id="SSF48452">
    <property type="entry name" value="TPR-like"/>
    <property type="match status" value="1"/>
</dbReference>
<dbReference type="EMBL" id="CP054475">
    <property type="protein sequence ID" value="UXD87889.1"/>
    <property type="molecule type" value="Genomic_DNA"/>
</dbReference>